<dbReference type="GeneID" id="19897548"/>
<dbReference type="InterPro" id="IPR015871">
    <property type="entry name" value="TFIIA_gsu_C"/>
</dbReference>
<dbReference type="InterPro" id="IPR015872">
    <property type="entry name" value="TFIIA_gsu_N"/>
</dbReference>
<feature type="region of interest" description="Disordered" evidence="10">
    <location>
        <begin position="111"/>
        <end position="132"/>
    </location>
</feature>
<dbReference type="HOGENOM" id="CLU_1219632_0_0_1"/>
<dbReference type="CDD" id="cd10014">
    <property type="entry name" value="TFIIA_gamma_C"/>
    <property type="match status" value="1"/>
</dbReference>
<evidence type="ECO:0000256" key="5">
    <source>
        <dbReference type="ARBA" id="ARBA00023163"/>
    </source>
</evidence>
<feature type="compositionally biased region" description="Polar residues" evidence="10">
    <location>
        <begin position="147"/>
        <end position="173"/>
    </location>
</feature>
<dbReference type="Gene3D" id="1.10.287.190">
    <property type="entry name" value="Transcription factor IIA gamma subunit, alpha-helical domain"/>
    <property type="match status" value="1"/>
</dbReference>
<dbReference type="GO" id="GO:0005672">
    <property type="term" value="C:transcription factor TFIIA complex"/>
    <property type="evidence" value="ECO:0007669"/>
    <property type="project" value="InterPro"/>
</dbReference>
<evidence type="ECO:0000259" key="12">
    <source>
        <dbReference type="Pfam" id="PF02751"/>
    </source>
</evidence>
<dbReference type="Proteomes" id="UP000016924">
    <property type="component" value="Unassembled WGS sequence"/>
</dbReference>
<evidence type="ECO:0000313" key="13">
    <source>
        <dbReference type="EMBL" id="EON61027.1"/>
    </source>
</evidence>
<keyword evidence="5" id="KW-0804">Transcription</keyword>
<evidence type="ECO:0000256" key="3">
    <source>
        <dbReference type="ARBA" id="ARBA00019928"/>
    </source>
</evidence>
<dbReference type="InterPro" id="IPR009088">
    <property type="entry name" value="TFIIA_b-brl"/>
</dbReference>
<name>R7YGK4_CONA1</name>
<dbReference type="RefSeq" id="XP_007776344.1">
    <property type="nucleotide sequence ID" value="XM_007778154.1"/>
</dbReference>
<keyword evidence="4" id="KW-0805">Transcription regulation</keyword>
<gene>
    <name evidence="13" type="ORF">W97_00237</name>
</gene>
<dbReference type="SUPFAM" id="SSF50784">
    <property type="entry name" value="Transcription factor IIA (TFIIA), beta-barrel domain"/>
    <property type="match status" value="1"/>
</dbReference>
<dbReference type="Pfam" id="PF02751">
    <property type="entry name" value="TFIIA_gamma_C"/>
    <property type="match status" value="1"/>
</dbReference>
<evidence type="ECO:0000256" key="2">
    <source>
        <dbReference type="ARBA" id="ARBA00007675"/>
    </source>
</evidence>
<comment type="function">
    <text evidence="7">TFIIA is a component of the transcription machinery of RNA polymerase II and plays an important role in transcriptional activation. TFIIA in a complex with TBP mediates transcriptional activity.</text>
</comment>
<dbReference type="AlphaFoldDB" id="R7YGK4"/>
<dbReference type="FunFam" id="2.30.18.10:FF:000003">
    <property type="entry name" value="Transcription initiation factor IIA subunit 2"/>
    <property type="match status" value="1"/>
</dbReference>
<evidence type="ECO:0000256" key="8">
    <source>
        <dbReference type="ARBA" id="ARBA00029848"/>
    </source>
</evidence>
<dbReference type="Pfam" id="PF02268">
    <property type="entry name" value="TFIIA_gamma_N"/>
    <property type="match status" value="1"/>
</dbReference>
<evidence type="ECO:0000256" key="7">
    <source>
        <dbReference type="ARBA" id="ARBA00024733"/>
    </source>
</evidence>
<feature type="domain" description="Transcription initiation factor IIA gamma subunit N-terminal" evidence="11">
    <location>
        <begin position="16"/>
        <end position="54"/>
    </location>
</feature>
<sequence length="227" mass="25403">MASPNSRVPALTGSPSIGSALTDTLDDLIMTRKIEPQLAMKIITNFDKAVADTLAEKVKSRMSFKGHLDTYRFCDEVWTFVLKDITVKLDNSNTVHADKIKIVSCNSKKPGDELLWRGPPSPPEQRRRGPRALRAVRKEVKPEVRSGVSSKVKQQITPEATPSVESGIESETTPEVKLKVKPETKKEFARDSLDGYFGEDEGYLDPNRPMQDDRLREADFLTLFRGA</sequence>
<proteinExistence type="inferred from homology"/>
<feature type="domain" description="Transcription initiation factor IIA gamma subunit C-terminal" evidence="12">
    <location>
        <begin position="65"/>
        <end position="107"/>
    </location>
</feature>
<feature type="region of interest" description="Disordered" evidence="10">
    <location>
        <begin position="191"/>
        <end position="211"/>
    </location>
</feature>
<protein>
    <recommendedName>
        <fullName evidence="3">Transcription initiation factor IIA subunit 2</fullName>
    </recommendedName>
    <alternativeName>
        <fullName evidence="9">General transcription factor IIA subunit 2</fullName>
    </alternativeName>
    <alternativeName>
        <fullName evidence="8">Transcription initiation factor IIA small chain</fullName>
    </alternativeName>
</protein>
<evidence type="ECO:0000256" key="4">
    <source>
        <dbReference type="ARBA" id="ARBA00023015"/>
    </source>
</evidence>
<dbReference type="OrthoDB" id="586585at2759"/>
<evidence type="ECO:0000313" key="14">
    <source>
        <dbReference type="Proteomes" id="UP000016924"/>
    </source>
</evidence>
<dbReference type="eggNOG" id="KOG3463">
    <property type="taxonomic scope" value="Eukaryota"/>
</dbReference>
<evidence type="ECO:0000256" key="1">
    <source>
        <dbReference type="ARBA" id="ARBA00004123"/>
    </source>
</evidence>
<evidence type="ECO:0000259" key="11">
    <source>
        <dbReference type="Pfam" id="PF02268"/>
    </source>
</evidence>
<reference evidence="14" key="1">
    <citation type="submission" date="2012-06" db="EMBL/GenBank/DDBJ databases">
        <title>The genome sequence of Coniosporium apollinis CBS 100218.</title>
        <authorList>
            <consortium name="The Broad Institute Genome Sequencing Platform"/>
            <person name="Cuomo C."/>
            <person name="Gorbushina A."/>
            <person name="Noack S."/>
            <person name="Walker B."/>
            <person name="Young S.K."/>
            <person name="Zeng Q."/>
            <person name="Gargeya S."/>
            <person name="Fitzgerald M."/>
            <person name="Haas B."/>
            <person name="Abouelleil A."/>
            <person name="Alvarado L."/>
            <person name="Arachchi H.M."/>
            <person name="Berlin A.M."/>
            <person name="Chapman S.B."/>
            <person name="Goldberg J."/>
            <person name="Griggs A."/>
            <person name="Gujja S."/>
            <person name="Hansen M."/>
            <person name="Howarth C."/>
            <person name="Imamovic A."/>
            <person name="Larimer J."/>
            <person name="McCowan C."/>
            <person name="Montmayeur A."/>
            <person name="Murphy C."/>
            <person name="Neiman D."/>
            <person name="Pearson M."/>
            <person name="Priest M."/>
            <person name="Roberts A."/>
            <person name="Saif S."/>
            <person name="Shea T."/>
            <person name="Sisk P."/>
            <person name="Sykes S."/>
            <person name="Wortman J."/>
            <person name="Nusbaum C."/>
            <person name="Birren B."/>
        </authorList>
    </citation>
    <scope>NUCLEOTIDE SEQUENCE [LARGE SCALE GENOMIC DNA]</scope>
    <source>
        <strain evidence="14">CBS 100218</strain>
    </source>
</reference>
<comment type="similarity">
    <text evidence="2">Belongs to the TFIIA subunit 2 family.</text>
</comment>
<evidence type="ECO:0000256" key="10">
    <source>
        <dbReference type="SAM" id="MobiDB-lite"/>
    </source>
</evidence>
<dbReference type="STRING" id="1168221.R7YGK4"/>
<keyword evidence="6" id="KW-0539">Nucleus</keyword>
<dbReference type="GO" id="GO:0006367">
    <property type="term" value="P:transcription initiation at RNA polymerase II promoter"/>
    <property type="evidence" value="ECO:0007669"/>
    <property type="project" value="InterPro"/>
</dbReference>
<comment type="subcellular location">
    <subcellularLocation>
        <location evidence="1">Nucleus</location>
    </subcellularLocation>
</comment>
<dbReference type="PANTHER" id="PTHR10966">
    <property type="entry name" value="TRANSCRIPTION INITIATION FACTOR IIA SUBUNIT 2"/>
    <property type="match status" value="1"/>
</dbReference>
<dbReference type="InterPro" id="IPR003194">
    <property type="entry name" value="TFIIA_gsu"/>
</dbReference>
<dbReference type="SUPFAM" id="SSF47396">
    <property type="entry name" value="Transcription factor IIA (TFIIA), alpha-helical domain"/>
    <property type="match status" value="1"/>
</dbReference>
<evidence type="ECO:0000256" key="6">
    <source>
        <dbReference type="ARBA" id="ARBA00023242"/>
    </source>
</evidence>
<keyword evidence="14" id="KW-1185">Reference proteome</keyword>
<dbReference type="InterPro" id="IPR009083">
    <property type="entry name" value="TFIIA_a-hlx"/>
</dbReference>
<feature type="region of interest" description="Disordered" evidence="10">
    <location>
        <begin position="146"/>
        <end position="177"/>
    </location>
</feature>
<dbReference type="Gene3D" id="2.30.18.10">
    <property type="entry name" value="Transcription factor IIA (TFIIA), beta-barrel domain"/>
    <property type="match status" value="1"/>
</dbReference>
<dbReference type="EMBL" id="JH767554">
    <property type="protein sequence ID" value="EON61027.1"/>
    <property type="molecule type" value="Genomic_DNA"/>
</dbReference>
<evidence type="ECO:0000256" key="9">
    <source>
        <dbReference type="ARBA" id="ARBA00032215"/>
    </source>
</evidence>
<organism evidence="13 14">
    <name type="scientific">Coniosporium apollinis (strain CBS 100218)</name>
    <name type="common">Rock-inhabiting black yeast</name>
    <dbReference type="NCBI Taxonomy" id="1168221"/>
    <lineage>
        <taxon>Eukaryota</taxon>
        <taxon>Fungi</taxon>
        <taxon>Dikarya</taxon>
        <taxon>Ascomycota</taxon>
        <taxon>Pezizomycotina</taxon>
        <taxon>Dothideomycetes</taxon>
        <taxon>Dothideomycetes incertae sedis</taxon>
        <taxon>Coniosporium</taxon>
    </lineage>
</organism>
<accession>R7YGK4</accession>